<dbReference type="PANTHER" id="PTHR13199:SF11">
    <property type="entry name" value="PROTEIN ATOSSA"/>
    <property type="match status" value="1"/>
</dbReference>
<organism evidence="4 5">
    <name type="scientific">Cercopithifilaria johnstoni</name>
    <dbReference type="NCBI Taxonomy" id="2874296"/>
    <lineage>
        <taxon>Eukaryota</taxon>
        <taxon>Metazoa</taxon>
        <taxon>Ecdysozoa</taxon>
        <taxon>Nematoda</taxon>
        <taxon>Chromadorea</taxon>
        <taxon>Rhabditida</taxon>
        <taxon>Spirurina</taxon>
        <taxon>Spiruromorpha</taxon>
        <taxon>Filarioidea</taxon>
        <taxon>Onchocercidae</taxon>
        <taxon>Cercopithifilaria</taxon>
    </lineage>
</organism>
<feature type="domain" description="Atos-like conserved" evidence="3">
    <location>
        <begin position="407"/>
        <end position="465"/>
    </location>
</feature>
<dbReference type="Proteomes" id="UP000746747">
    <property type="component" value="Unassembled WGS sequence"/>
</dbReference>
<dbReference type="InterPro" id="IPR051506">
    <property type="entry name" value="ATOS_Transcription_Regulators"/>
</dbReference>
<evidence type="ECO:0000259" key="3">
    <source>
        <dbReference type="SMART" id="SM01177"/>
    </source>
</evidence>
<feature type="region of interest" description="Disordered" evidence="2">
    <location>
        <begin position="331"/>
        <end position="352"/>
    </location>
</feature>
<evidence type="ECO:0000256" key="2">
    <source>
        <dbReference type="SAM" id="MobiDB-lite"/>
    </source>
</evidence>
<evidence type="ECO:0000313" key="5">
    <source>
        <dbReference type="Proteomes" id="UP000746747"/>
    </source>
</evidence>
<feature type="compositionally biased region" description="Polar residues" evidence="2">
    <location>
        <begin position="331"/>
        <end position="341"/>
    </location>
</feature>
<sequence length="602" mass="68273">MELSLEIARLVIDSRENSKCSEQMFQKAREIIETGSLLSIHTFIVHRQCCLKFSPCTGVVLLEEWTIKIVPRESTDDKALDSLFLKNAIRSYLHFSQLSSGVTCTGEQLSNDAICKYRVFVDDVCLDDQLRIFEVHEFPRGQLNPLLCVYVAVKWRKCDDSSYLSSYSESTRLFCDEWPLFSTAFSREEDFTASPSGISFFHVPIECQQNNEEKKMKSEDVGNGSVATFKTSYDLKIISCEQLLIKDNCNSQFFNFRRDIKEKMLLRNEQIVKLPVVGSLLSSSASSTETGSLLQAVPTSPASRRETLPRRSLMASAFRFMSTASKAFSKTTGLPLNSSPAPFNRSETKGVKDQLVKSSRDKIAKKTAKEGTRTHILRNVSTNEKDNNSNYCGGGCTRRSISSSSGLLCNFEESALNGRLDLVMSLDGFHLQIAASDETCSPHLTLPVTTFFFNMPEDEAPLPYMGFCSLENMRKGYRIPRKGILQAVLFNPQGTVVRMFVVKFDVSDMPPSSQTFLRQRTFFMPVGCTYDGVIRSWLKYLIHLSLATDRRGRLYVHTDIKMLFSQKNELETLNFELGKDMIKYQLQSFTEMPRNPKYSPRK</sequence>
<reference evidence="4" key="1">
    <citation type="submission" date="2021-09" db="EMBL/GenBank/DDBJ databases">
        <authorList>
            <consortium name="Pathogen Informatics"/>
        </authorList>
    </citation>
    <scope>NUCLEOTIDE SEQUENCE</scope>
</reference>
<evidence type="ECO:0000313" key="4">
    <source>
        <dbReference type="EMBL" id="CAG9533369.1"/>
    </source>
</evidence>
<accession>A0A8J2M1U0</accession>
<keyword evidence="5" id="KW-1185">Reference proteome</keyword>
<dbReference type="InterPro" id="IPR025261">
    <property type="entry name" value="Atos-like_cons_dom"/>
</dbReference>
<dbReference type="PANTHER" id="PTHR13199">
    <property type="entry name" value="GH03947P"/>
    <property type="match status" value="1"/>
</dbReference>
<dbReference type="EMBL" id="CAKAEH010001241">
    <property type="protein sequence ID" value="CAG9533369.1"/>
    <property type="molecule type" value="Genomic_DNA"/>
</dbReference>
<comment type="caution">
    <text evidence="4">The sequence shown here is derived from an EMBL/GenBank/DDBJ whole genome shotgun (WGS) entry which is preliminary data.</text>
</comment>
<dbReference type="OrthoDB" id="8625101at2759"/>
<protein>
    <recommendedName>
        <fullName evidence="3">Atos-like conserved domain-containing protein</fullName>
    </recommendedName>
</protein>
<comment type="similarity">
    <text evidence="1">Belongs to the ATOS family.</text>
</comment>
<evidence type="ECO:0000256" key="1">
    <source>
        <dbReference type="ARBA" id="ARBA00034497"/>
    </source>
</evidence>
<gene>
    <name evidence="4" type="ORF">CJOHNSTONI_LOCUS3603</name>
</gene>
<dbReference type="AlphaFoldDB" id="A0A8J2M1U0"/>
<dbReference type="SMART" id="SM01177">
    <property type="entry name" value="DUF4210"/>
    <property type="match status" value="1"/>
</dbReference>
<dbReference type="InterPro" id="IPR033473">
    <property type="entry name" value="Atos-like_C"/>
</dbReference>
<name>A0A8J2M1U0_9BILA</name>
<dbReference type="Pfam" id="PF13889">
    <property type="entry name" value="Chromosome_seg"/>
    <property type="match status" value="1"/>
</dbReference>
<proteinExistence type="inferred from homology"/>
<dbReference type="Pfam" id="PF13915">
    <property type="entry name" value="DUF4210"/>
    <property type="match status" value="1"/>
</dbReference>